<evidence type="ECO:0000259" key="1">
    <source>
        <dbReference type="PROSITE" id="PS50011"/>
    </source>
</evidence>
<dbReference type="InterPro" id="IPR011009">
    <property type="entry name" value="Kinase-like_dom_sf"/>
</dbReference>
<accession>J3M4E4</accession>
<dbReference type="GO" id="GO:0004672">
    <property type="term" value="F:protein kinase activity"/>
    <property type="evidence" value="ECO:0007669"/>
    <property type="project" value="InterPro"/>
</dbReference>
<dbReference type="AlphaFoldDB" id="J3M4E4"/>
<dbReference type="Pfam" id="PF00646">
    <property type="entry name" value="F-box"/>
    <property type="match status" value="1"/>
</dbReference>
<proteinExistence type="predicted"/>
<reference evidence="2" key="1">
    <citation type="journal article" date="2013" name="Nat. Commun.">
        <title>Whole-genome sequencing of Oryza brachyantha reveals mechanisms underlying Oryza genome evolution.</title>
        <authorList>
            <person name="Chen J."/>
            <person name="Huang Q."/>
            <person name="Gao D."/>
            <person name="Wang J."/>
            <person name="Lang Y."/>
            <person name="Liu T."/>
            <person name="Li B."/>
            <person name="Bai Z."/>
            <person name="Luis Goicoechea J."/>
            <person name="Liang C."/>
            <person name="Chen C."/>
            <person name="Zhang W."/>
            <person name="Sun S."/>
            <person name="Liao Y."/>
            <person name="Zhang X."/>
            <person name="Yang L."/>
            <person name="Song C."/>
            <person name="Wang M."/>
            <person name="Shi J."/>
            <person name="Liu G."/>
            <person name="Liu J."/>
            <person name="Zhou H."/>
            <person name="Zhou W."/>
            <person name="Yu Q."/>
            <person name="An N."/>
            <person name="Chen Y."/>
            <person name="Cai Q."/>
            <person name="Wang B."/>
            <person name="Liu B."/>
            <person name="Min J."/>
            <person name="Huang Y."/>
            <person name="Wu H."/>
            <person name="Li Z."/>
            <person name="Zhang Y."/>
            <person name="Yin Y."/>
            <person name="Song W."/>
            <person name="Jiang J."/>
            <person name="Jackson S.A."/>
            <person name="Wing R.A."/>
            <person name="Wang J."/>
            <person name="Chen M."/>
        </authorList>
    </citation>
    <scope>NUCLEOTIDE SEQUENCE [LARGE SCALE GENOMIC DNA]</scope>
    <source>
        <strain evidence="2">cv. IRGC 101232</strain>
    </source>
</reference>
<dbReference type="Pfam" id="PF00069">
    <property type="entry name" value="Pkinase"/>
    <property type="match status" value="1"/>
</dbReference>
<dbReference type="InterPro" id="IPR000719">
    <property type="entry name" value="Prot_kinase_dom"/>
</dbReference>
<dbReference type="InterPro" id="IPR056592">
    <property type="entry name" value="Beta-prop_At3g26010-like"/>
</dbReference>
<dbReference type="Gramene" id="OB05G14680.1">
    <property type="protein sequence ID" value="OB05G14680.1"/>
    <property type="gene ID" value="OB05G14680"/>
</dbReference>
<dbReference type="EnsemblPlants" id="OB05G14680.1">
    <property type="protein sequence ID" value="OB05G14680.1"/>
    <property type="gene ID" value="OB05G14680"/>
</dbReference>
<feature type="domain" description="Protein kinase" evidence="1">
    <location>
        <begin position="1"/>
        <end position="295"/>
    </location>
</feature>
<reference evidence="2" key="2">
    <citation type="submission" date="2013-04" db="UniProtKB">
        <authorList>
            <consortium name="EnsemblPlants"/>
        </authorList>
    </citation>
    <scope>IDENTIFICATION</scope>
</reference>
<dbReference type="eggNOG" id="KOG0610">
    <property type="taxonomic scope" value="Eukaryota"/>
</dbReference>
<protein>
    <recommendedName>
        <fullName evidence="1">Protein kinase domain-containing protein</fullName>
    </recommendedName>
</protein>
<dbReference type="SUPFAM" id="SSF81383">
    <property type="entry name" value="F-box domain"/>
    <property type="match status" value="1"/>
</dbReference>
<dbReference type="SMART" id="SM00220">
    <property type="entry name" value="S_TKc"/>
    <property type="match status" value="1"/>
</dbReference>
<evidence type="ECO:0000313" key="2">
    <source>
        <dbReference type="EnsemblPlants" id="OB05G14680.1"/>
    </source>
</evidence>
<name>J3M4E4_ORYBR</name>
<dbReference type="Gene3D" id="1.10.510.10">
    <property type="entry name" value="Transferase(Phosphotransferase) domain 1"/>
    <property type="match status" value="1"/>
</dbReference>
<dbReference type="GO" id="GO:0005524">
    <property type="term" value="F:ATP binding"/>
    <property type="evidence" value="ECO:0007669"/>
    <property type="project" value="InterPro"/>
</dbReference>
<dbReference type="Gene3D" id="1.20.1280.50">
    <property type="match status" value="1"/>
</dbReference>
<evidence type="ECO:0000313" key="3">
    <source>
        <dbReference type="Proteomes" id="UP000006038"/>
    </source>
</evidence>
<dbReference type="InterPro" id="IPR001810">
    <property type="entry name" value="F-box_dom"/>
</dbReference>
<dbReference type="PANTHER" id="PTHR35546:SF105">
    <property type="entry name" value="OS05G0139200 PROTEIN"/>
    <property type="match status" value="1"/>
</dbReference>
<dbReference type="SUPFAM" id="SSF56112">
    <property type="entry name" value="Protein kinase-like (PK-like)"/>
    <property type="match status" value="1"/>
</dbReference>
<sequence length="536" mass="60603">MWHPMGPTSRRWPSCASPSLSRYASRIATTNGRARPRSAIPALLRHLAPLPTLIYARRVARPFLARPPLRAHPLLYTRLDVGRYACFLMDYCSGGDLHAVLRRHPGGRLPVTVARFYAVKVLLVLEYLHAFGFVYRDLKPENPTGATNSKDYVGTHEYLVPELMSGTGHGNDIDCLRFLGAMTKKSKIKRSSTARNPAAELTDDLVVEILSLLPAKSVCRCKCVSRRWRGLIADAGHRKKLPQTLAGFFYRSESGTRFPMEARHFVDLAGRGRPLVHPSFSFLPRRFERVRMEWVALPESGYGAGEDEEDLCTRLGFDHAVSSHFHVFELVLDECGCVVGVEIYSSETGEWNYQESGWLPDTMVSGDQKSVLFNGILHLVVLHRLIVAVDVKGGSWLNMDSPETVDVEDIFDWDPCFIGQSQGKLCYVSEYDAVPLSLSVWVLEDCTTNEWILKHNVSTVQLTEKMSYRYHSCYYHVVTVHPDCNLIYYVAGRNDALMAYDMDSKESHFVQNLASDFKMGYLPYVPLYSEMLANSR</sequence>
<keyword evidence="3" id="KW-1185">Reference proteome</keyword>
<dbReference type="PANTHER" id="PTHR35546">
    <property type="entry name" value="F-BOX PROTEIN INTERACTION DOMAIN PROTEIN-RELATED"/>
    <property type="match status" value="1"/>
</dbReference>
<dbReference type="HOGENOM" id="CLU_508439_0_0_1"/>
<dbReference type="SMART" id="SM00256">
    <property type="entry name" value="FBOX"/>
    <property type="match status" value="1"/>
</dbReference>
<dbReference type="CDD" id="cd22157">
    <property type="entry name" value="F-box_AtFBW1-like"/>
    <property type="match status" value="1"/>
</dbReference>
<dbReference type="InterPro" id="IPR036047">
    <property type="entry name" value="F-box-like_dom_sf"/>
</dbReference>
<dbReference type="Gene3D" id="3.30.200.20">
    <property type="entry name" value="Phosphorylase Kinase, domain 1"/>
    <property type="match status" value="1"/>
</dbReference>
<dbReference type="PROSITE" id="PS50011">
    <property type="entry name" value="PROTEIN_KINASE_DOM"/>
    <property type="match status" value="1"/>
</dbReference>
<dbReference type="Proteomes" id="UP000006038">
    <property type="component" value="Chromosome 5"/>
</dbReference>
<dbReference type="Pfam" id="PF24750">
    <property type="entry name" value="b-prop_At3g26010-like"/>
    <property type="match status" value="1"/>
</dbReference>
<organism evidence="2">
    <name type="scientific">Oryza brachyantha</name>
    <name type="common">malo sina</name>
    <dbReference type="NCBI Taxonomy" id="4533"/>
    <lineage>
        <taxon>Eukaryota</taxon>
        <taxon>Viridiplantae</taxon>
        <taxon>Streptophyta</taxon>
        <taxon>Embryophyta</taxon>
        <taxon>Tracheophyta</taxon>
        <taxon>Spermatophyta</taxon>
        <taxon>Magnoliopsida</taxon>
        <taxon>Liliopsida</taxon>
        <taxon>Poales</taxon>
        <taxon>Poaceae</taxon>
        <taxon>BOP clade</taxon>
        <taxon>Oryzoideae</taxon>
        <taxon>Oryzeae</taxon>
        <taxon>Oryzinae</taxon>
        <taxon>Oryza</taxon>
    </lineage>
</organism>
<dbReference type="InterPro" id="IPR055290">
    <property type="entry name" value="At3g26010-like"/>
</dbReference>